<keyword evidence="11" id="KW-1185">Reference proteome</keyword>
<name>A0ABV1G9D3_9FIRM</name>
<evidence type="ECO:0000256" key="5">
    <source>
        <dbReference type="ARBA" id="ARBA00022833"/>
    </source>
</evidence>
<dbReference type="RefSeq" id="WP_349136738.1">
    <property type="nucleotide sequence ID" value="NZ_JBBMFF010000255.1"/>
</dbReference>
<dbReference type="SUPFAM" id="SSF53187">
    <property type="entry name" value="Zn-dependent exopeptidases"/>
    <property type="match status" value="1"/>
</dbReference>
<sequence length="398" mass="44429">MRLTELALRRAGAADLEEFQRREGLYPSGQEDILTMQRLTPLLLGYERYMVKPGDTYYRIATARGTSVRAMLTANPNQNPNLLIPGQYLNVPYGFPVVPTDVPFSSELLQICVQGLLVRYPFLSQKCIARTAWGRPVTALRIGQGPRCVLYNASHHANEWITTPVLLLFLEQYAYAVATEGRILGMDAQQLWRRTTLWLVPMVNPDGVDLVTGAIRPGSQQYQAAQRIAAGFPEIPFPGGWKANLTGTDLNLNYPAGWEQARTNKFALGFTGPAPRDYVGASPLDQPETAAMAALTQAIRPDVTLSYHTQGEEIYWRFQDYAPPGAQELGERLARVSGYRLEDTPFASGFAGYKDWFLQDFRRPGYTIEAGLGTNPLPLSQFDEIYRRNIGILVHALP</sequence>
<evidence type="ECO:0000256" key="3">
    <source>
        <dbReference type="ARBA" id="ARBA00022670"/>
    </source>
</evidence>
<keyword evidence="3" id="KW-0645">Protease</keyword>
<dbReference type="Gene3D" id="3.10.350.10">
    <property type="entry name" value="LysM domain"/>
    <property type="match status" value="1"/>
</dbReference>
<organism evidence="10 11">
    <name type="scientific">Faecousia intestinalis</name>
    <dbReference type="NCBI Taxonomy" id="3133167"/>
    <lineage>
        <taxon>Bacteria</taxon>
        <taxon>Bacillati</taxon>
        <taxon>Bacillota</taxon>
        <taxon>Clostridia</taxon>
        <taxon>Eubacteriales</taxon>
        <taxon>Oscillospiraceae</taxon>
        <taxon>Faecousia</taxon>
    </lineage>
</organism>
<evidence type="ECO:0000313" key="11">
    <source>
        <dbReference type="Proteomes" id="UP001491552"/>
    </source>
</evidence>
<dbReference type="InterPro" id="IPR018392">
    <property type="entry name" value="LysM"/>
</dbReference>
<accession>A0ABV1G9D3</accession>
<proteinExistence type="inferred from homology"/>
<dbReference type="SMART" id="SM00631">
    <property type="entry name" value="Zn_pept"/>
    <property type="match status" value="1"/>
</dbReference>
<dbReference type="Pfam" id="PF01476">
    <property type="entry name" value="LysM"/>
    <property type="match status" value="1"/>
</dbReference>
<dbReference type="InterPro" id="IPR036779">
    <property type="entry name" value="LysM_dom_sf"/>
</dbReference>
<gene>
    <name evidence="10" type="ORF">WMO66_12415</name>
</gene>
<evidence type="ECO:0000259" key="9">
    <source>
        <dbReference type="PROSITE" id="PS52035"/>
    </source>
</evidence>
<dbReference type="SUPFAM" id="SSF54106">
    <property type="entry name" value="LysM domain"/>
    <property type="match status" value="1"/>
</dbReference>
<dbReference type="InterPro" id="IPR000834">
    <property type="entry name" value="Peptidase_M14"/>
</dbReference>
<keyword evidence="6" id="KW-0482">Metalloprotease</keyword>
<evidence type="ECO:0000256" key="1">
    <source>
        <dbReference type="ARBA" id="ARBA00001947"/>
    </source>
</evidence>
<evidence type="ECO:0000256" key="4">
    <source>
        <dbReference type="ARBA" id="ARBA00022801"/>
    </source>
</evidence>
<dbReference type="Pfam" id="PF00246">
    <property type="entry name" value="Peptidase_M14"/>
    <property type="match status" value="1"/>
</dbReference>
<evidence type="ECO:0000259" key="8">
    <source>
        <dbReference type="PROSITE" id="PS51782"/>
    </source>
</evidence>
<protein>
    <submittedName>
        <fullName evidence="10">M14 family metallopeptidase</fullName>
    </submittedName>
</protein>
<comment type="caution">
    <text evidence="10">The sequence shown here is derived from an EMBL/GenBank/DDBJ whole genome shotgun (WGS) entry which is preliminary data.</text>
</comment>
<evidence type="ECO:0000256" key="6">
    <source>
        <dbReference type="ARBA" id="ARBA00023049"/>
    </source>
</evidence>
<keyword evidence="4" id="KW-0378">Hydrolase</keyword>
<feature type="active site" description="Proton donor/acceptor" evidence="7">
    <location>
        <position position="369"/>
    </location>
</feature>
<dbReference type="CDD" id="cd06229">
    <property type="entry name" value="M14_Endopeptidase_I"/>
    <property type="match status" value="1"/>
</dbReference>
<dbReference type="Gene3D" id="3.40.630.10">
    <property type="entry name" value="Zn peptidases"/>
    <property type="match status" value="1"/>
</dbReference>
<evidence type="ECO:0000313" key="10">
    <source>
        <dbReference type="EMBL" id="MEQ2512036.1"/>
    </source>
</evidence>
<evidence type="ECO:0000256" key="7">
    <source>
        <dbReference type="PROSITE-ProRule" id="PRU01379"/>
    </source>
</evidence>
<dbReference type="SMART" id="SM00257">
    <property type="entry name" value="LysM"/>
    <property type="match status" value="1"/>
</dbReference>
<comment type="similarity">
    <text evidence="2 7">Belongs to the peptidase M14 family.</text>
</comment>
<dbReference type="PROSITE" id="PS51782">
    <property type="entry name" value="LYSM"/>
    <property type="match status" value="1"/>
</dbReference>
<feature type="domain" description="Peptidase M14" evidence="9">
    <location>
        <begin position="102"/>
        <end position="397"/>
    </location>
</feature>
<dbReference type="InterPro" id="IPR034274">
    <property type="entry name" value="ENP1_M14_CPD"/>
</dbReference>
<keyword evidence="5" id="KW-0862">Zinc</keyword>
<feature type="domain" description="LysM" evidence="8">
    <location>
        <begin position="47"/>
        <end position="91"/>
    </location>
</feature>
<dbReference type="EMBL" id="JBBMFF010000255">
    <property type="protein sequence ID" value="MEQ2512036.1"/>
    <property type="molecule type" value="Genomic_DNA"/>
</dbReference>
<dbReference type="PANTHER" id="PTHR11705:SF143">
    <property type="entry name" value="SLL0236 PROTEIN"/>
    <property type="match status" value="1"/>
</dbReference>
<comment type="cofactor">
    <cofactor evidence="1">
        <name>Zn(2+)</name>
        <dbReference type="ChEBI" id="CHEBI:29105"/>
    </cofactor>
</comment>
<dbReference type="PROSITE" id="PS52035">
    <property type="entry name" value="PEPTIDASE_M14"/>
    <property type="match status" value="1"/>
</dbReference>
<dbReference type="PANTHER" id="PTHR11705">
    <property type="entry name" value="PROTEASE FAMILY M14 CARBOXYPEPTIDASE A,B"/>
    <property type="match status" value="1"/>
</dbReference>
<dbReference type="Proteomes" id="UP001491552">
    <property type="component" value="Unassembled WGS sequence"/>
</dbReference>
<evidence type="ECO:0000256" key="2">
    <source>
        <dbReference type="ARBA" id="ARBA00005988"/>
    </source>
</evidence>
<reference evidence="10 11" key="1">
    <citation type="submission" date="2024-03" db="EMBL/GenBank/DDBJ databases">
        <title>Human intestinal bacterial collection.</title>
        <authorList>
            <person name="Pauvert C."/>
            <person name="Hitch T.C.A."/>
            <person name="Clavel T."/>
        </authorList>
    </citation>
    <scope>NUCLEOTIDE SEQUENCE [LARGE SCALE GENOMIC DNA]</scope>
    <source>
        <strain evidence="10 11">CLA-AA-H192</strain>
    </source>
</reference>
<dbReference type="CDD" id="cd00118">
    <property type="entry name" value="LysM"/>
    <property type="match status" value="1"/>
</dbReference>